<gene>
    <name evidence="6 8" type="primary">xseB</name>
    <name evidence="8" type="ORF">Q31a_55810</name>
</gene>
<comment type="similarity">
    <text evidence="1 6">Belongs to the XseB family.</text>
</comment>
<comment type="subcellular location">
    <subcellularLocation>
        <location evidence="6">Cytoplasm</location>
    </subcellularLocation>
</comment>
<organism evidence="8 9">
    <name type="scientific">Aureliella helgolandensis</name>
    <dbReference type="NCBI Taxonomy" id="2527968"/>
    <lineage>
        <taxon>Bacteria</taxon>
        <taxon>Pseudomonadati</taxon>
        <taxon>Planctomycetota</taxon>
        <taxon>Planctomycetia</taxon>
        <taxon>Pirellulales</taxon>
        <taxon>Pirellulaceae</taxon>
        <taxon>Aureliella</taxon>
    </lineage>
</organism>
<evidence type="ECO:0000256" key="2">
    <source>
        <dbReference type="ARBA" id="ARBA00022490"/>
    </source>
</evidence>
<dbReference type="AlphaFoldDB" id="A0A518GF34"/>
<reference evidence="8 9" key="1">
    <citation type="submission" date="2019-02" db="EMBL/GenBank/DDBJ databases">
        <title>Deep-cultivation of Planctomycetes and their phenomic and genomic characterization uncovers novel biology.</title>
        <authorList>
            <person name="Wiegand S."/>
            <person name="Jogler M."/>
            <person name="Boedeker C."/>
            <person name="Pinto D."/>
            <person name="Vollmers J."/>
            <person name="Rivas-Marin E."/>
            <person name="Kohn T."/>
            <person name="Peeters S.H."/>
            <person name="Heuer A."/>
            <person name="Rast P."/>
            <person name="Oberbeckmann S."/>
            <person name="Bunk B."/>
            <person name="Jeske O."/>
            <person name="Meyerdierks A."/>
            <person name="Storesund J.E."/>
            <person name="Kallscheuer N."/>
            <person name="Luecker S."/>
            <person name="Lage O.M."/>
            <person name="Pohl T."/>
            <person name="Merkel B.J."/>
            <person name="Hornburger P."/>
            <person name="Mueller R.-W."/>
            <person name="Bruemmer F."/>
            <person name="Labrenz M."/>
            <person name="Spormann A.M."/>
            <person name="Op den Camp H."/>
            <person name="Overmann J."/>
            <person name="Amann R."/>
            <person name="Jetten M.S.M."/>
            <person name="Mascher T."/>
            <person name="Medema M.H."/>
            <person name="Devos D.P."/>
            <person name="Kaster A.-K."/>
            <person name="Ovreas L."/>
            <person name="Rohde M."/>
            <person name="Galperin M.Y."/>
            <person name="Jogler C."/>
        </authorList>
    </citation>
    <scope>NUCLEOTIDE SEQUENCE [LARGE SCALE GENOMIC DNA]</scope>
    <source>
        <strain evidence="8 9">Q31a</strain>
    </source>
</reference>
<keyword evidence="2 6" id="KW-0963">Cytoplasm</keyword>
<dbReference type="KEGG" id="ahel:Q31a_55810"/>
<dbReference type="NCBIfam" id="TIGR01280">
    <property type="entry name" value="xseB"/>
    <property type="match status" value="1"/>
</dbReference>
<dbReference type="Pfam" id="PF02609">
    <property type="entry name" value="Exonuc_VII_S"/>
    <property type="match status" value="1"/>
</dbReference>
<dbReference type="HAMAP" id="MF_00337">
    <property type="entry name" value="Exonuc_7_S"/>
    <property type="match status" value="1"/>
</dbReference>
<evidence type="ECO:0000256" key="7">
    <source>
        <dbReference type="SAM" id="MobiDB-lite"/>
    </source>
</evidence>
<evidence type="ECO:0000256" key="6">
    <source>
        <dbReference type="HAMAP-Rule" id="MF_00337"/>
    </source>
</evidence>
<keyword evidence="3 6" id="KW-0540">Nuclease</keyword>
<evidence type="ECO:0000256" key="4">
    <source>
        <dbReference type="ARBA" id="ARBA00022801"/>
    </source>
</evidence>
<feature type="region of interest" description="Disordered" evidence="7">
    <location>
        <begin position="105"/>
        <end position="150"/>
    </location>
</feature>
<dbReference type="GO" id="GO:0005829">
    <property type="term" value="C:cytosol"/>
    <property type="evidence" value="ECO:0007669"/>
    <property type="project" value="TreeGrafter"/>
</dbReference>
<accession>A0A518GF34</accession>
<feature type="compositionally biased region" description="Basic and acidic residues" evidence="7">
    <location>
        <begin position="122"/>
        <end position="135"/>
    </location>
</feature>
<name>A0A518GF34_9BACT</name>
<dbReference type="EMBL" id="CP036298">
    <property type="protein sequence ID" value="QDV27193.1"/>
    <property type="molecule type" value="Genomic_DNA"/>
</dbReference>
<comment type="catalytic activity">
    <reaction evidence="6">
        <text>Exonucleolytic cleavage in either 5'- to 3'- or 3'- to 5'-direction to yield nucleoside 5'-phosphates.</text>
        <dbReference type="EC" id="3.1.11.6"/>
    </reaction>
</comment>
<dbReference type="OrthoDB" id="284990at2"/>
<dbReference type="GO" id="GO:0008855">
    <property type="term" value="F:exodeoxyribonuclease VII activity"/>
    <property type="evidence" value="ECO:0007669"/>
    <property type="project" value="UniProtKB-UniRule"/>
</dbReference>
<evidence type="ECO:0000256" key="1">
    <source>
        <dbReference type="ARBA" id="ARBA00009998"/>
    </source>
</evidence>
<dbReference type="GO" id="GO:0006308">
    <property type="term" value="P:DNA catabolic process"/>
    <property type="evidence" value="ECO:0007669"/>
    <property type="project" value="UniProtKB-UniRule"/>
</dbReference>
<comment type="subunit">
    <text evidence="6">Heterooligomer composed of large and small subunits.</text>
</comment>
<comment type="function">
    <text evidence="6">Bidirectionally degrades single-stranded DNA into large acid-insoluble oligonucleotides, which are then degraded further into small acid-soluble oligonucleotides.</text>
</comment>
<sequence length="150" mass="16549">MNNRRGITGKLEAIDREVLTRMANLMAKKSKAKQDSSEQFEGLEFEEALASLESIVRRLEDGGSSLESSLEDYSQAVGLLKGCHQQLEQVERRIELLSGVDAQGNPISQAQADSTDSLQQKQEGRSQRRTADSSRAKKQTPPPATGEELF</sequence>
<proteinExistence type="inferred from homology"/>
<dbReference type="GO" id="GO:0009318">
    <property type="term" value="C:exodeoxyribonuclease VII complex"/>
    <property type="evidence" value="ECO:0007669"/>
    <property type="project" value="UniProtKB-UniRule"/>
</dbReference>
<dbReference type="EC" id="3.1.11.6" evidence="6"/>
<evidence type="ECO:0000313" key="8">
    <source>
        <dbReference type="EMBL" id="QDV27193.1"/>
    </source>
</evidence>
<dbReference type="InterPro" id="IPR037004">
    <property type="entry name" value="Exonuc_VII_ssu_sf"/>
</dbReference>
<protein>
    <recommendedName>
        <fullName evidence="6">Exodeoxyribonuclease 7 small subunit</fullName>
        <ecNumber evidence="6">3.1.11.6</ecNumber>
    </recommendedName>
    <alternativeName>
        <fullName evidence="6">Exodeoxyribonuclease VII small subunit</fullName>
        <shortName evidence="6">Exonuclease VII small subunit</shortName>
    </alternativeName>
</protein>
<keyword evidence="4 6" id="KW-0378">Hydrolase</keyword>
<dbReference type="SUPFAM" id="SSF116842">
    <property type="entry name" value="XseB-like"/>
    <property type="match status" value="1"/>
</dbReference>
<dbReference type="Gene3D" id="1.10.287.1040">
    <property type="entry name" value="Exonuclease VII, small subunit"/>
    <property type="match status" value="1"/>
</dbReference>
<evidence type="ECO:0000256" key="5">
    <source>
        <dbReference type="ARBA" id="ARBA00022839"/>
    </source>
</evidence>
<evidence type="ECO:0000256" key="3">
    <source>
        <dbReference type="ARBA" id="ARBA00022722"/>
    </source>
</evidence>
<keyword evidence="5 6" id="KW-0269">Exonuclease</keyword>
<feature type="compositionally biased region" description="Polar residues" evidence="7">
    <location>
        <begin position="105"/>
        <end position="121"/>
    </location>
</feature>
<evidence type="ECO:0000313" key="9">
    <source>
        <dbReference type="Proteomes" id="UP000318017"/>
    </source>
</evidence>
<dbReference type="PANTHER" id="PTHR34137:SF1">
    <property type="entry name" value="EXODEOXYRIBONUCLEASE 7 SMALL SUBUNIT"/>
    <property type="match status" value="1"/>
</dbReference>
<dbReference type="PANTHER" id="PTHR34137">
    <property type="entry name" value="EXODEOXYRIBONUCLEASE 7 SMALL SUBUNIT"/>
    <property type="match status" value="1"/>
</dbReference>
<dbReference type="Proteomes" id="UP000318017">
    <property type="component" value="Chromosome"/>
</dbReference>
<dbReference type="InterPro" id="IPR003761">
    <property type="entry name" value="Exonuc_VII_S"/>
</dbReference>
<keyword evidence="9" id="KW-1185">Reference proteome</keyword>